<protein>
    <submittedName>
        <fullName evidence="2">Uncharacterized protein</fullName>
    </submittedName>
</protein>
<sequence length="92" mass="10458">MVTEIAEVVECKEPERLGRYVGSDYKILPNGCIWCSQKQYVKSIPGEQSKTPTQPLPSGVNREEDKSETLDAEGYKRYRQLLGELSYAAHYT</sequence>
<proteinExistence type="predicted"/>
<dbReference type="VEuPathDB" id="CryptoDB:Cvel_19922"/>
<name>A0A0G4G2B1_9ALVE</name>
<reference evidence="2" key="1">
    <citation type="submission" date="2014-11" db="EMBL/GenBank/DDBJ databases">
        <authorList>
            <person name="Otto D Thomas"/>
            <person name="Naeem Raeece"/>
        </authorList>
    </citation>
    <scope>NUCLEOTIDE SEQUENCE</scope>
</reference>
<gene>
    <name evidence="2" type="ORF">Cvel_19922</name>
</gene>
<organism evidence="2">
    <name type="scientific">Chromera velia CCMP2878</name>
    <dbReference type="NCBI Taxonomy" id="1169474"/>
    <lineage>
        <taxon>Eukaryota</taxon>
        <taxon>Sar</taxon>
        <taxon>Alveolata</taxon>
        <taxon>Colpodellida</taxon>
        <taxon>Chromeraceae</taxon>
        <taxon>Chromera</taxon>
    </lineage>
</organism>
<evidence type="ECO:0000313" key="2">
    <source>
        <dbReference type="EMBL" id="CEM22303.1"/>
    </source>
</evidence>
<dbReference type="AlphaFoldDB" id="A0A0G4G2B1"/>
<accession>A0A0G4G2B1</accession>
<dbReference type="EMBL" id="CDMZ01000830">
    <property type="protein sequence ID" value="CEM22303.1"/>
    <property type="molecule type" value="Genomic_DNA"/>
</dbReference>
<feature type="region of interest" description="Disordered" evidence="1">
    <location>
        <begin position="45"/>
        <end position="69"/>
    </location>
</feature>
<evidence type="ECO:0000256" key="1">
    <source>
        <dbReference type="SAM" id="MobiDB-lite"/>
    </source>
</evidence>